<organism evidence="1 2">
    <name type="scientific">Trichuris suis</name>
    <name type="common">pig whipworm</name>
    <dbReference type="NCBI Taxonomy" id="68888"/>
    <lineage>
        <taxon>Eukaryota</taxon>
        <taxon>Metazoa</taxon>
        <taxon>Ecdysozoa</taxon>
        <taxon>Nematoda</taxon>
        <taxon>Enoplea</taxon>
        <taxon>Dorylaimia</taxon>
        <taxon>Trichinellida</taxon>
        <taxon>Trichuridae</taxon>
        <taxon>Trichuris</taxon>
    </lineage>
</organism>
<dbReference type="EMBL" id="KL363238">
    <property type="protein sequence ID" value="KFD51517.1"/>
    <property type="molecule type" value="Genomic_DNA"/>
</dbReference>
<keyword evidence="2" id="KW-1185">Reference proteome</keyword>
<proteinExistence type="predicted"/>
<evidence type="ECO:0000313" key="2">
    <source>
        <dbReference type="Proteomes" id="UP000030764"/>
    </source>
</evidence>
<accession>A0A085M2S1</accession>
<evidence type="ECO:0000313" key="1">
    <source>
        <dbReference type="EMBL" id="KFD51517.1"/>
    </source>
</evidence>
<gene>
    <name evidence="1" type="ORF">M513_07567</name>
</gene>
<protein>
    <submittedName>
        <fullName evidence="1">Uncharacterized protein</fullName>
    </submittedName>
</protein>
<reference evidence="1 2" key="1">
    <citation type="journal article" date="2014" name="Nat. Genet.">
        <title>Genome and transcriptome of the porcine whipworm Trichuris suis.</title>
        <authorList>
            <person name="Jex A.R."/>
            <person name="Nejsum P."/>
            <person name="Schwarz E.M."/>
            <person name="Hu L."/>
            <person name="Young N.D."/>
            <person name="Hall R.S."/>
            <person name="Korhonen P.K."/>
            <person name="Liao S."/>
            <person name="Thamsborg S."/>
            <person name="Xia J."/>
            <person name="Xu P."/>
            <person name="Wang S."/>
            <person name="Scheerlinck J.P."/>
            <person name="Hofmann A."/>
            <person name="Sternberg P.W."/>
            <person name="Wang J."/>
            <person name="Gasser R.B."/>
        </authorList>
    </citation>
    <scope>NUCLEOTIDE SEQUENCE [LARGE SCALE GENOMIC DNA]</scope>
    <source>
        <strain evidence="1">DCEP-RM93M</strain>
    </source>
</reference>
<dbReference type="Proteomes" id="UP000030764">
    <property type="component" value="Unassembled WGS sequence"/>
</dbReference>
<sequence length="68" mass="7778">MTVDVFPWKFTQIGAFECSVLITTHPLIAQLVERWTVAFITWISIGRWFKSGSEEYDAAKMTTFASES</sequence>
<dbReference type="AlphaFoldDB" id="A0A085M2S1"/>
<name>A0A085M2S1_9BILA</name>